<evidence type="ECO:0000259" key="9">
    <source>
        <dbReference type="Pfam" id="PF00288"/>
    </source>
</evidence>
<keyword evidence="5 7" id="KW-0418">Kinase</keyword>
<comment type="caution">
    <text evidence="11">The sequence shown here is derived from an EMBL/GenBank/DDBJ whole genome shotgun (WGS) entry which is preliminary data.</text>
</comment>
<dbReference type="InterPro" id="IPR014721">
    <property type="entry name" value="Ribsml_uS5_D2-typ_fold_subgr"/>
</dbReference>
<dbReference type="PANTHER" id="PTHR20861:SF1">
    <property type="entry name" value="HOMOSERINE KINASE"/>
    <property type="match status" value="1"/>
</dbReference>
<dbReference type="EC" id="2.7.1.39" evidence="7 8"/>
<evidence type="ECO:0000259" key="10">
    <source>
        <dbReference type="Pfam" id="PF08544"/>
    </source>
</evidence>
<evidence type="ECO:0000256" key="1">
    <source>
        <dbReference type="ARBA" id="ARBA00022605"/>
    </source>
</evidence>
<dbReference type="Pfam" id="PF00288">
    <property type="entry name" value="GHMP_kinases_N"/>
    <property type="match status" value="1"/>
</dbReference>
<dbReference type="InterPro" id="IPR000870">
    <property type="entry name" value="Homoserine_kinase"/>
</dbReference>
<evidence type="ECO:0000256" key="7">
    <source>
        <dbReference type="HAMAP-Rule" id="MF_00384"/>
    </source>
</evidence>
<dbReference type="AlphaFoldDB" id="A0A9D5LYQ6"/>
<comment type="subcellular location">
    <subcellularLocation>
        <location evidence="7">Cytoplasm</location>
    </subcellularLocation>
</comment>
<keyword evidence="12" id="KW-1185">Reference proteome</keyword>
<dbReference type="GO" id="GO:0005737">
    <property type="term" value="C:cytoplasm"/>
    <property type="evidence" value="ECO:0007669"/>
    <property type="project" value="UniProtKB-SubCell"/>
</dbReference>
<organism evidence="11 12">
    <name type="scientific">Ructibacterium gallinarum</name>
    <dbReference type="NCBI Taxonomy" id="2779355"/>
    <lineage>
        <taxon>Bacteria</taxon>
        <taxon>Bacillati</taxon>
        <taxon>Bacillota</taxon>
        <taxon>Clostridia</taxon>
        <taxon>Eubacteriales</taxon>
        <taxon>Oscillospiraceae</taxon>
        <taxon>Ructibacterium</taxon>
    </lineage>
</organism>
<dbReference type="Pfam" id="PF08544">
    <property type="entry name" value="GHMP_kinases_C"/>
    <property type="match status" value="1"/>
</dbReference>
<feature type="domain" description="GHMP kinase N-terminal" evidence="9">
    <location>
        <begin position="58"/>
        <end position="140"/>
    </location>
</feature>
<keyword evidence="4 7" id="KW-0547">Nucleotide-binding</keyword>
<name>A0A9D5LYQ6_9FIRM</name>
<keyword evidence="7" id="KW-0963">Cytoplasm</keyword>
<dbReference type="GO" id="GO:0005524">
    <property type="term" value="F:ATP binding"/>
    <property type="evidence" value="ECO:0007669"/>
    <property type="project" value="UniProtKB-UniRule"/>
</dbReference>
<evidence type="ECO:0000256" key="6">
    <source>
        <dbReference type="ARBA" id="ARBA00022840"/>
    </source>
</evidence>
<comment type="pathway">
    <text evidence="7">Amino-acid biosynthesis; L-threonine biosynthesis; L-threonine from L-aspartate: step 4/5.</text>
</comment>
<dbReference type="GO" id="GO:0004413">
    <property type="term" value="F:homoserine kinase activity"/>
    <property type="evidence" value="ECO:0007669"/>
    <property type="project" value="UniProtKB-UniRule"/>
</dbReference>
<comment type="function">
    <text evidence="7">Catalyzes the ATP-dependent phosphorylation of L-homoserine to L-homoserine phosphate.</text>
</comment>
<comment type="caution">
    <text evidence="7">Lacks conserved residue(s) required for the propagation of feature annotation.</text>
</comment>
<evidence type="ECO:0000256" key="8">
    <source>
        <dbReference type="NCBIfam" id="TIGR00191"/>
    </source>
</evidence>
<evidence type="ECO:0000256" key="2">
    <source>
        <dbReference type="ARBA" id="ARBA00022679"/>
    </source>
</evidence>
<dbReference type="Gene3D" id="3.30.70.890">
    <property type="entry name" value="GHMP kinase, C-terminal domain"/>
    <property type="match status" value="1"/>
</dbReference>
<dbReference type="PRINTS" id="PR00958">
    <property type="entry name" value="HOMSERKINASE"/>
</dbReference>
<evidence type="ECO:0000256" key="4">
    <source>
        <dbReference type="ARBA" id="ARBA00022741"/>
    </source>
</evidence>
<feature type="domain" description="GHMP kinase C-terminal" evidence="10">
    <location>
        <begin position="208"/>
        <end position="263"/>
    </location>
</feature>
<dbReference type="SUPFAM" id="SSF54211">
    <property type="entry name" value="Ribosomal protein S5 domain 2-like"/>
    <property type="match status" value="1"/>
</dbReference>
<dbReference type="NCBIfam" id="TIGR00191">
    <property type="entry name" value="thrB"/>
    <property type="match status" value="1"/>
</dbReference>
<dbReference type="EMBL" id="JADCKB010000016">
    <property type="protein sequence ID" value="MBE5040473.1"/>
    <property type="molecule type" value="Genomic_DNA"/>
</dbReference>
<proteinExistence type="inferred from homology"/>
<dbReference type="InterPro" id="IPR006204">
    <property type="entry name" value="GHMP_kinase_N_dom"/>
</dbReference>
<protein>
    <recommendedName>
        <fullName evidence="7 8">Homoserine kinase</fullName>
        <shortName evidence="7">HK</shortName>
        <shortName evidence="7">HSK</shortName>
        <ecNumber evidence="7 8">2.7.1.39</ecNumber>
    </recommendedName>
</protein>
<evidence type="ECO:0000256" key="3">
    <source>
        <dbReference type="ARBA" id="ARBA00022697"/>
    </source>
</evidence>
<accession>A0A9D5LYQ6</accession>
<dbReference type="PANTHER" id="PTHR20861">
    <property type="entry name" value="HOMOSERINE/4-DIPHOSPHOCYTIDYL-2-C-METHYL-D-ERYTHRITOL KINASE"/>
    <property type="match status" value="1"/>
</dbReference>
<gene>
    <name evidence="7" type="primary">thrB</name>
    <name evidence="11" type="ORF">INF28_08375</name>
</gene>
<keyword evidence="6 7" id="KW-0067">ATP-binding</keyword>
<dbReference type="InterPro" id="IPR036554">
    <property type="entry name" value="GHMP_kinase_C_sf"/>
</dbReference>
<dbReference type="Proteomes" id="UP000806542">
    <property type="component" value="Unassembled WGS sequence"/>
</dbReference>
<dbReference type="Gene3D" id="3.30.230.10">
    <property type="match status" value="1"/>
</dbReference>
<comment type="similarity">
    <text evidence="7">Belongs to the GHMP kinase family. Homoserine kinase subfamily.</text>
</comment>
<dbReference type="SUPFAM" id="SSF55060">
    <property type="entry name" value="GHMP Kinase, C-terminal domain"/>
    <property type="match status" value="1"/>
</dbReference>
<keyword evidence="3 7" id="KW-0791">Threonine biosynthesis</keyword>
<evidence type="ECO:0000256" key="5">
    <source>
        <dbReference type="ARBA" id="ARBA00022777"/>
    </source>
</evidence>
<dbReference type="InterPro" id="IPR013750">
    <property type="entry name" value="GHMP_kinase_C_dom"/>
</dbReference>
<sequence>MMVKVKVPATSANIGPGFDSMGMALRLYNYVTAEEAGQGLRIDILDESRKFLAKDERNLVYTSMKAVFDKVGWHPKGLHLTLENNIMVTRGLGSSSAGIVSGLVAANEMTGNSLSVDTLLYMAAQIEGHADNVTPALLGGFTINVRQKDCIRYVKTEIKDDLVFAALVPDFFLQTKKARSVLPRSVSMRDAVYNTGHSALLAASIMSGKYENIRAAVGDKLHQRYRRCLIPHMDELFQICYANDALGVYLSGAGPTIVAIVHRDNCGFEPAVRQALRQKLKNWRLYMLRADNQGAVVCPLERSGK</sequence>
<evidence type="ECO:0000313" key="11">
    <source>
        <dbReference type="EMBL" id="MBE5040473.1"/>
    </source>
</evidence>
<comment type="catalytic activity">
    <reaction evidence="7">
        <text>L-homoserine + ATP = O-phospho-L-homoserine + ADP + H(+)</text>
        <dbReference type="Rhea" id="RHEA:13985"/>
        <dbReference type="ChEBI" id="CHEBI:15378"/>
        <dbReference type="ChEBI" id="CHEBI:30616"/>
        <dbReference type="ChEBI" id="CHEBI:57476"/>
        <dbReference type="ChEBI" id="CHEBI:57590"/>
        <dbReference type="ChEBI" id="CHEBI:456216"/>
        <dbReference type="EC" id="2.7.1.39"/>
    </reaction>
</comment>
<keyword evidence="1 7" id="KW-0028">Amino-acid biosynthesis</keyword>
<dbReference type="GO" id="GO:0009088">
    <property type="term" value="P:threonine biosynthetic process"/>
    <property type="evidence" value="ECO:0007669"/>
    <property type="project" value="UniProtKB-UniRule"/>
</dbReference>
<evidence type="ECO:0000313" key="12">
    <source>
        <dbReference type="Proteomes" id="UP000806542"/>
    </source>
</evidence>
<reference evidence="11" key="1">
    <citation type="submission" date="2020-10" db="EMBL/GenBank/DDBJ databases">
        <title>ChiBAC.</title>
        <authorList>
            <person name="Zenner C."/>
            <person name="Hitch T.C.A."/>
            <person name="Clavel T."/>
        </authorList>
    </citation>
    <scope>NUCLEOTIDE SEQUENCE</scope>
    <source>
        <strain evidence="11">DSM 107454</strain>
    </source>
</reference>
<dbReference type="HAMAP" id="MF_00384">
    <property type="entry name" value="Homoser_kinase"/>
    <property type="match status" value="1"/>
</dbReference>
<dbReference type="PIRSF" id="PIRSF000676">
    <property type="entry name" value="Homoser_kin"/>
    <property type="match status" value="1"/>
</dbReference>
<dbReference type="InterPro" id="IPR020568">
    <property type="entry name" value="Ribosomal_Su5_D2-typ_SF"/>
</dbReference>
<dbReference type="RefSeq" id="WP_226393023.1">
    <property type="nucleotide sequence ID" value="NZ_JADCKB010000016.1"/>
</dbReference>
<keyword evidence="2 7" id="KW-0808">Transferase</keyword>